<organism evidence="1 2">
    <name type="scientific">Deinococcus antarcticus</name>
    <dbReference type="NCBI Taxonomy" id="1298767"/>
    <lineage>
        <taxon>Bacteria</taxon>
        <taxon>Thermotogati</taxon>
        <taxon>Deinococcota</taxon>
        <taxon>Deinococci</taxon>
        <taxon>Deinococcales</taxon>
        <taxon>Deinococcaceae</taxon>
        <taxon>Deinococcus</taxon>
    </lineage>
</organism>
<sequence>MTTQQQTRPYAITMWDFSWLERRWPGAGYEDWNRALDELQERGYDALRIDAYPHLLAAGPTNEWELLPPWTVQDWGAPARTRVKVQPSLCEFLEHCAARGMKVALSSWFREDADNTRMNIHTPADHARIWLAVLDEVRDAGLLDTLLFVDLCNEFSMKLWAPYVHRGAYFPRNSPQGAAWMHEALGLMRSRYPQMPYTFSISDEYDRHLEEDVTMHDLLELHLWMVHWCDFYQQVGYHSHRTDPTGYDNLAVRGEALYRSDPEKYHAALYRAVDTAANWSRVSGLPLVTTECWGIVDYRDWLLLDWGWVKELCELGVQRALPTGRWAAVATSNFCGPQFRGMWRDVAWHQRLTAQIKAAPLHVPLGVGSHA</sequence>
<evidence type="ECO:0000313" key="2">
    <source>
        <dbReference type="Proteomes" id="UP001595748"/>
    </source>
</evidence>
<accession>A0ABV8A9W7</accession>
<dbReference type="Gene3D" id="3.20.20.80">
    <property type="entry name" value="Glycosidases"/>
    <property type="match status" value="1"/>
</dbReference>
<dbReference type="SUPFAM" id="SSF51445">
    <property type="entry name" value="(Trans)glycosidases"/>
    <property type="match status" value="1"/>
</dbReference>
<gene>
    <name evidence="1" type="ORF">ACFOPQ_15730</name>
</gene>
<evidence type="ECO:0000313" key="1">
    <source>
        <dbReference type="EMBL" id="MFC3862214.1"/>
    </source>
</evidence>
<dbReference type="EMBL" id="JBHRZF010000181">
    <property type="protein sequence ID" value="MFC3862214.1"/>
    <property type="molecule type" value="Genomic_DNA"/>
</dbReference>
<dbReference type="RefSeq" id="WP_380079869.1">
    <property type="nucleotide sequence ID" value="NZ_JBHRZF010000181.1"/>
</dbReference>
<protein>
    <submittedName>
        <fullName evidence="1">Cellulase-like family protein</fullName>
    </submittedName>
</protein>
<name>A0ABV8A9W7_9DEIO</name>
<dbReference type="InterPro" id="IPR017853">
    <property type="entry name" value="GH"/>
</dbReference>
<reference evidence="2" key="1">
    <citation type="journal article" date="2019" name="Int. J. Syst. Evol. Microbiol.">
        <title>The Global Catalogue of Microorganisms (GCM) 10K type strain sequencing project: providing services to taxonomists for standard genome sequencing and annotation.</title>
        <authorList>
            <consortium name="The Broad Institute Genomics Platform"/>
            <consortium name="The Broad Institute Genome Sequencing Center for Infectious Disease"/>
            <person name="Wu L."/>
            <person name="Ma J."/>
        </authorList>
    </citation>
    <scope>NUCLEOTIDE SEQUENCE [LARGE SCALE GENOMIC DNA]</scope>
    <source>
        <strain evidence="2">CCTCC AB 2013263</strain>
    </source>
</reference>
<dbReference type="InterPro" id="IPR024778">
    <property type="entry name" value="Put_cellulase"/>
</dbReference>
<comment type="caution">
    <text evidence="1">The sequence shown here is derived from an EMBL/GenBank/DDBJ whole genome shotgun (WGS) entry which is preliminary data.</text>
</comment>
<keyword evidence="2" id="KW-1185">Reference proteome</keyword>
<dbReference type="Proteomes" id="UP001595748">
    <property type="component" value="Unassembled WGS sequence"/>
</dbReference>
<dbReference type="Pfam" id="PF12876">
    <property type="entry name" value="Cellulase-like"/>
    <property type="match status" value="1"/>
</dbReference>
<proteinExistence type="predicted"/>